<evidence type="ECO:0000259" key="2">
    <source>
        <dbReference type="Pfam" id="PF22741"/>
    </source>
</evidence>
<feature type="chain" id="PRO_5042546326" description="DSP-PTPase phosphatase fused to NAD+ Kinase domain-containing protein" evidence="1">
    <location>
        <begin position="23"/>
        <end position="166"/>
    </location>
</feature>
<dbReference type="InterPro" id="IPR029021">
    <property type="entry name" value="Prot-tyrosine_phosphatase-like"/>
</dbReference>
<dbReference type="Proteomes" id="UP000030969">
    <property type="component" value="Unassembled WGS sequence"/>
</dbReference>
<reference evidence="3 4" key="1">
    <citation type="submission" date="2014-11" db="EMBL/GenBank/DDBJ databases">
        <title>Draft Genome Sequences of Xanthomonas vesicatoria Strains from the Balkan Peninsula.</title>
        <authorList>
            <person name="Vancheva T."/>
            <person name="Lefeuvre P."/>
            <person name="Bogatzevska N."/>
            <person name="Moncheva P."/>
            <person name="Koebnik R."/>
        </authorList>
    </citation>
    <scope>NUCLEOTIDE SEQUENCE [LARGE SCALE GENOMIC DNA]</scope>
    <source>
        <strain evidence="3 4">53M</strain>
    </source>
</reference>
<feature type="signal peptide" evidence="1">
    <location>
        <begin position="1"/>
        <end position="22"/>
    </location>
</feature>
<protein>
    <recommendedName>
        <fullName evidence="2">DSP-PTPase phosphatase fused to NAD+ Kinase domain-containing protein</fullName>
    </recommendedName>
</protein>
<organism evidence="3 4">
    <name type="scientific">Xanthomonas vesicatoria</name>
    <dbReference type="NCBI Taxonomy" id="56460"/>
    <lineage>
        <taxon>Bacteria</taxon>
        <taxon>Pseudomonadati</taxon>
        <taxon>Pseudomonadota</taxon>
        <taxon>Gammaproteobacteria</taxon>
        <taxon>Lysobacterales</taxon>
        <taxon>Lysobacteraceae</taxon>
        <taxon>Xanthomonas</taxon>
    </lineage>
</organism>
<dbReference type="SUPFAM" id="SSF52799">
    <property type="entry name" value="(Phosphotyrosine protein) phosphatases II"/>
    <property type="match status" value="1"/>
</dbReference>
<feature type="domain" description="DSP-PTPase phosphatase fused to NAD+ Kinase" evidence="2">
    <location>
        <begin position="34"/>
        <end position="141"/>
    </location>
</feature>
<comment type="caution">
    <text evidence="3">The sequence shown here is derived from an EMBL/GenBank/DDBJ whole genome shotgun (WGS) entry which is preliminary data.</text>
</comment>
<dbReference type="InterPro" id="IPR055214">
    <property type="entry name" value="PTP-NADK"/>
</dbReference>
<accession>A0AAJ0IZ38</accession>
<evidence type="ECO:0000256" key="1">
    <source>
        <dbReference type="SAM" id="SignalP"/>
    </source>
</evidence>
<evidence type="ECO:0000313" key="4">
    <source>
        <dbReference type="Proteomes" id="UP000030969"/>
    </source>
</evidence>
<keyword evidence="1" id="KW-0732">Signal</keyword>
<gene>
    <name evidence="3" type="ORF">OR61_10905</name>
</gene>
<dbReference type="EMBL" id="JSYJ01000055">
    <property type="protein sequence ID" value="KHM94770.1"/>
    <property type="molecule type" value="Genomic_DNA"/>
</dbReference>
<dbReference type="AlphaFoldDB" id="A0AAJ0IZ38"/>
<proteinExistence type="predicted"/>
<dbReference type="Gene3D" id="3.90.190.10">
    <property type="entry name" value="Protein tyrosine phosphatase superfamily"/>
    <property type="match status" value="1"/>
</dbReference>
<evidence type="ECO:0000313" key="3">
    <source>
        <dbReference type="EMBL" id="KHM94770.1"/>
    </source>
</evidence>
<sequence length="166" mass="17397">MMPHRLRHAAWCIALLSSAALAQATHAGSTGNLSSSGQPTQADLRAAAAKGVTTVIDLRGPEEPRGYDEIAATEALGLRYVRLPVRNADALTPEAARVLQRALDQQQHGAVLLHCATGNRAGALLALLAAREGASTEQALQVGRDAGMRPSLEAAVRKQLDAAPQR</sequence>
<dbReference type="Pfam" id="PF22741">
    <property type="entry name" value="PTP-NADK"/>
    <property type="match status" value="1"/>
</dbReference>
<name>A0AAJ0IZ38_9XANT</name>